<protein>
    <submittedName>
        <fullName evidence="2">Uncharacterized protein</fullName>
    </submittedName>
</protein>
<evidence type="ECO:0000256" key="1">
    <source>
        <dbReference type="SAM" id="SignalP"/>
    </source>
</evidence>
<evidence type="ECO:0000313" key="3">
    <source>
        <dbReference type="Proteomes" id="UP000198406"/>
    </source>
</evidence>
<dbReference type="InterPro" id="IPR045388">
    <property type="entry name" value="HHL1-like"/>
</dbReference>
<evidence type="ECO:0000313" key="2">
    <source>
        <dbReference type="EMBL" id="GAX14038.1"/>
    </source>
</evidence>
<proteinExistence type="predicted"/>
<accession>A0A1Z5JJR8</accession>
<dbReference type="EMBL" id="BDSP01000074">
    <property type="protein sequence ID" value="GAX14038.1"/>
    <property type="molecule type" value="Genomic_DNA"/>
</dbReference>
<dbReference type="Proteomes" id="UP000198406">
    <property type="component" value="Unassembled WGS sequence"/>
</dbReference>
<reference evidence="2 3" key="1">
    <citation type="journal article" date="2015" name="Plant Cell">
        <title>Oil accumulation by the oleaginous diatom Fistulifera solaris as revealed by the genome and transcriptome.</title>
        <authorList>
            <person name="Tanaka T."/>
            <person name="Maeda Y."/>
            <person name="Veluchamy A."/>
            <person name="Tanaka M."/>
            <person name="Abida H."/>
            <person name="Marechal E."/>
            <person name="Bowler C."/>
            <person name="Muto M."/>
            <person name="Sunaga Y."/>
            <person name="Tanaka M."/>
            <person name="Yoshino T."/>
            <person name="Taniguchi T."/>
            <person name="Fukuda Y."/>
            <person name="Nemoto M."/>
            <person name="Matsumoto M."/>
            <person name="Wong P.S."/>
            <person name="Aburatani S."/>
            <person name="Fujibuchi W."/>
        </authorList>
    </citation>
    <scope>NUCLEOTIDE SEQUENCE [LARGE SCALE GENOMIC DNA]</scope>
    <source>
        <strain evidence="2 3">JPCC DA0580</strain>
    </source>
</reference>
<organism evidence="2 3">
    <name type="scientific">Fistulifera solaris</name>
    <name type="common">Oleaginous diatom</name>
    <dbReference type="NCBI Taxonomy" id="1519565"/>
    <lineage>
        <taxon>Eukaryota</taxon>
        <taxon>Sar</taxon>
        <taxon>Stramenopiles</taxon>
        <taxon>Ochrophyta</taxon>
        <taxon>Bacillariophyta</taxon>
        <taxon>Bacillariophyceae</taxon>
        <taxon>Bacillariophycidae</taxon>
        <taxon>Naviculales</taxon>
        <taxon>Naviculaceae</taxon>
        <taxon>Fistulifera</taxon>
    </lineage>
</organism>
<keyword evidence="3" id="KW-1185">Reference proteome</keyword>
<feature type="chain" id="PRO_5012961466" evidence="1">
    <location>
        <begin position="29"/>
        <end position="194"/>
    </location>
</feature>
<comment type="caution">
    <text evidence="2">The sequence shown here is derived from an EMBL/GenBank/DDBJ whole genome shotgun (WGS) entry which is preliminary data.</text>
</comment>
<name>A0A1Z5JJR8_FISSO</name>
<dbReference type="Pfam" id="PF20133">
    <property type="entry name" value="HHL1-like"/>
    <property type="match status" value="1"/>
</dbReference>
<dbReference type="PROSITE" id="PS51257">
    <property type="entry name" value="PROKAR_LIPOPROTEIN"/>
    <property type="match status" value="1"/>
</dbReference>
<feature type="signal peptide" evidence="1">
    <location>
        <begin position="1"/>
        <end position="28"/>
    </location>
</feature>
<dbReference type="OrthoDB" id="197165at2759"/>
<dbReference type="AlphaFoldDB" id="A0A1Z5JJR8"/>
<gene>
    <name evidence="2" type="ORF">FisN_5Lh039</name>
</gene>
<dbReference type="InParanoid" id="A0A1Z5JJR8"/>
<sequence>MNLWKQPHSFLFLSAAACALLSSTTTTAFVITPSAPVTLTTTALAQSKGFGEKPAPKVKSEGQIKREAERQRYDELAKTGQEYSIFVRQFGSDDKAWLPCGAIAVPRGSQVSDAIYANENDLKAAIVRTYPKLRGFEAEFEFGFNLKVYPDDPVEVAVKGKPKETGLSLGNWISTLLSPVDASSVKPNTSAESI</sequence>
<keyword evidence="1" id="KW-0732">Signal</keyword>